<proteinExistence type="predicted"/>
<organism evidence="2 3">
    <name type="scientific">Solanum tuberosum</name>
    <name type="common">Potato</name>
    <dbReference type="NCBI Taxonomy" id="4113"/>
    <lineage>
        <taxon>Eukaryota</taxon>
        <taxon>Viridiplantae</taxon>
        <taxon>Streptophyta</taxon>
        <taxon>Embryophyta</taxon>
        <taxon>Tracheophyta</taxon>
        <taxon>Spermatophyta</taxon>
        <taxon>Magnoliopsida</taxon>
        <taxon>eudicotyledons</taxon>
        <taxon>Gunneridae</taxon>
        <taxon>Pentapetalae</taxon>
        <taxon>asterids</taxon>
        <taxon>lamiids</taxon>
        <taxon>Solanales</taxon>
        <taxon>Solanaceae</taxon>
        <taxon>Solanoideae</taxon>
        <taxon>Solaneae</taxon>
        <taxon>Solanum</taxon>
    </lineage>
</organism>
<comment type="caution">
    <text evidence="2">The sequence shown here is derived from an EMBL/GenBank/DDBJ whole genome shotgun (WGS) entry which is preliminary data.</text>
</comment>
<dbReference type="EMBL" id="JAIVGD010000026">
    <property type="protein sequence ID" value="KAH0740948.1"/>
    <property type="molecule type" value="Genomic_DNA"/>
</dbReference>
<dbReference type="Proteomes" id="UP000826656">
    <property type="component" value="Unassembled WGS sequence"/>
</dbReference>
<sequence length="145" mass="16713">MKDSEEEDEWLNIVKLVLKQPAMEEAYKEGRDQYNMRTQVEDKQDLLKGQEWSVLAYTKLKMDLQLSIRVINTGTRVTKRANVVTGDIGYTPVRGFKWNGKTIIINSKLERMRAEKVIQTRSTVAATANSQSQTTSSRKTFVPWK</sequence>
<keyword evidence="3" id="KW-1185">Reference proteome</keyword>
<gene>
    <name evidence="2" type="ORF">KY290_033991</name>
</gene>
<evidence type="ECO:0000313" key="2">
    <source>
        <dbReference type="EMBL" id="KAH0740948.1"/>
    </source>
</evidence>
<feature type="region of interest" description="Disordered" evidence="1">
    <location>
        <begin position="124"/>
        <end position="145"/>
    </location>
</feature>
<feature type="compositionally biased region" description="Low complexity" evidence="1">
    <location>
        <begin position="124"/>
        <end position="137"/>
    </location>
</feature>
<reference evidence="2 3" key="1">
    <citation type="journal article" date="2021" name="bioRxiv">
        <title>Chromosome-scale and haplotype-resolved genome assembly of a tetraploid potato cultivar.</title>
        <authorList>
            <person name="Sun H."/>
            <person name="Jiao W.-B."/>
            <person name="Krause K."/>
            <person name="Campoy J.A."/>
            <person name="Goel M."/>
            <person name="Folz-Donahue K."/>
            <person name="Kukat C."/>
            <person name="Huettel B."/>
            <person name="Schneeberger K."/>
        </authorList>
    </citation>
    <scope>NUCLEOTIDE SEQUENCE [LARGE SCALE GENOMIC DNA]</scope>
    <source>
        <strain evidence="2">SolTubOtavaFocal</strain>
        <tissue evidence="2">Leaves</tissue>
    </source>
</reference>
<accession>A0ABQ7U3A3</accession>
<name>A0ABQ7U3A3_SOLTU</name>
<evidence type="ECO:0000313" key="3">
    <source>
        <dbReference type="Proteomes" id="UP000826656"/>
    </source>
</evidence>
<protein>
    <recommendedName>
        <fullName evidence="4">PH domain-containing protein</fullName>
    </recommendedName>
</protein>
<evidence type="ECO:0000256" key="1">
    <source>
        <dbReference type="SAM" id="MobiDB-lite"/>
    </source>
</evidence>
<evidence type="ECO:0008006" key="4">
    <source>
        <dbReference type="Google" id="ProtNLM"/>
    </source>
</evidence>